<feature type="domain" description="Resolvase/invertase-type recombinase catalytic" evidence="2">
    <location>
        <begin position="66"/>
        <end position="211"/>
    </location>
</feature>
<dbReference type="SMART" id="SM00422">
    <property type="entry name" value="HTH_MERR"/>
    <property type="match status" value="1"/>
</dbReference>
<evidence type="ECO:0000259" key="2">
    <source>
        <dbReference type="PROSITE" id="PS51736"/>
    </source>
</evidence>
<dbReference type="InterPro" id="IPR051491">
    <property type="entry name" value="Recombinase/Transposase-rel"/>
</dbReference>
<evidence type="ECO:0000259" key="1">
    <source>
        <dbReference type="PROSITE" id="PS50937"/>
    </source>
</evidence>
<accession>A0A6I3S019</accession>
<evidence type="ECO:0000313" key="4">
    <source>
        <dbReference type="Proteomes" id="UP000462362"/>
    </source>
</evidence>
<reference evidence="3 4" key="1">
    <citation type="journal article" date="2019" name="Nat. Med.">
        <title>A library of human gut bacterial isolates paired with longitudinal multiomics data enables mechanistic microbiome research.</title>
        <authorList>
            <person name="Poyet M."/>
            <person name="Groussin M."/>
            <person name="Gibbons S.M."/>
            <person name="Avila-Pacheco J."/>
            <person name="Jiang X."/>
            <person name="Kearney S.M."/>
            <person name="Perrotta A.R."/>
            <person name="Berdy B."/>
            <person name="Zhao S."/>
            <person name="Lieberman T.D."/>
            <person name="Swanson P.K."/>
            <person name="Smith M."/>
            <person name="Roesemann S."/>
            <person name="Alexander J.E."/>
            <person name="Rich S.A."/>
            <person name="Livny J."/>
            <person name="Vlamakis H."/>
            <person name="Clish C."/>
            <person name="Bullock K."/>
            <person name="Deik A."/>
            <person name="Scott J."/>
            <person name="Pierce K.A."/>
            <person name="Xavier R.J."/>
            <person name="Alm E.J."/>
        </authorList>
    </citation>
    <scope>NUCLEOTIDE SEQUENCE [LARGE SCALE GENOMIC DNA]</scope>
    <source>
        <strain evidence="3 4">BIOML-A2</strain>
    </source>
</reference>
<organism evidence="3 4">
    <name type="scientific">Parasutterella excrementihominis</name>
    <dbReference type="NCBI Taxonomy" id="487175"/>
    <lineage>
        <taxon>Bacteria</taxon>
        <taxon>Pseudomonadati</taxon>
        <taxon>Pseudomonadota</taxon>
        <taxon>Betaproteobacteria</taxon>
        <taxon>Burkholderiales</taxon>
        <taxon>Sutterellaceae</taxon>
        <taxon>Parasutterella</taxon>
    </lineage>
</organism>
<evidence type="ECO:0000313" key="3">
    <source>
        <dbReference type="EMBL" id="MTU42140.1"/>
    </source>
</evidence>
<dbReference type="Pfam" id="PF00376">
    <property type="entry name" value="MerR"/>
    <property type="match status" value="1"/>
</dbReference>
<dbReference type="SUPFAM" id="SSF53041">
    <property type="entry name" value="Resolvase-like"/>
    <property type="match status" value="1"/>
</dbReference>
<dbReference type="PROSITE" id="PS51736">
    <property type="entry name" value="RECOMBINASES_3"/>
    <property type="match status" value="1"/>
</dbReference>
<sequence length="213" mass="24122">MNSDFVPIGQASKILGVSIQTLRNWEKTGRLLPDFVSAGRTRRYSRRRLLSIAGLTNQEAKEDQKTTIAYAWVSTNEQKEDLSRQIELLELFCAKNSFTYEVISDLGSGMNYRKKGLKKLLDALLNDKVERLVITQKDRLLRFGAELVFTICETKGVEVIILNKGDGAVGFEEELAKDVLEIITVFSAKLYGSRSKKNRELLKKLTETAKDQL</sequence>
<dbReference type="Gene3D" id="1.10.287.2170">
    <property type="match status" value="1"/>
</dbReference>
<dbReference type="GO" id="GO:0000150">
    <property type="term" value="F:DNA strand exchange activity"/>
    <property type="evidence" value="ECO:0007669"/>
    <property type="project" value="InterPro"/>
</dbReference>
<dbReference type="InterPro" id="IPR036162">
    <property type="entry name" value="Resolvase-like_N_sf"/>
</dbReference>
<dbReference type="PANTHER" id="PTHR36172">
    <property type="match status" value="1"/>
</dbReference>
<dbReference type="RefSeq" id="WP_155167879.1">
    <property type="nucleotide sequence ID" value="NZ_DBGEAO010000192.1"/>
</dbReference>
<dbReference type="NCBIfam" id="NF033518">
    <property type="entry name" value="transpos_IS607"/>
    <property type="match status" value="1"/>
</dbReference>
<dbReference type="Pfam" id="PF00239">
    <property type="entry name" value="Resolvase"/>
    <property type="match status" value="1"/>
</dbReference>
<dbReference type="Proteomes" id="UP000462362">
    <property type="component" value="Unassembled WGS sequence"/>
</dbReference>
<dbReference type="Gene3D" id="1.10.1660.10">
    <property type="match status" value="1"/>
</dbReference>
<dbReference type="Gene3D" id="3.40.50.1390">
    <property type="entry name" value="Resolvase, N-terminal catalytic domain"/>
    <property type="match status" value="1"/>
</dbReference>
<dbReference type="PANTHER" id="PTHR36172:SF1">
    <property type="entry name" value="RESOLVASE-RELATED"/>
    <property type="match status" value="1"/>
</dbReference>
<name>A0A6I3S019_9BURK</name>
<dbReference type="InterPro" id="IPR006119">
    <property type="entry name" value="Resolv_N"/>
</dbReference>
<protein>
    <submittedName>
        <fullName evidence="3">IS607 family transposase</fullName>
    </submittedName>
</protein>
<dbReference type="InterPro" id="IPR000551">
    <property type="entry name" value="MerR-type_HTH_dom"/>
</dbReference>
<gene>
    <name evidence="3" type="ORF">GMD42_00570</name>
</gene>
<feature type="domain" description="HTH merR-type" evidence="1">
    <location>
        <begin position="8"/>
        <end position="49"/>
    </location>
</feature>
<dbReference type="InterPro" id="IPR048046">
    <property type="entry name" value="Transpos_IS607"/>
</dbReference>
<comment type="caution">
    <text evidence="3">The sequence shown here is derived from an EMBL/GenBank/DDBJ whole genome shotgun (WGS) entry which is preliminary data.</text>
</comment>
<dbReference type="EMBL" id="WNCL01000001">
    <property type="protein sequence ID" value="MTU42140.1"/>
    <property type="molecule type" value="Genomic_DNA"/>
</dbReference>
<dbReference type="GO" id="GO:0003677">
    <property type="term" value="F:DNA binding"/>
    <property type="evidence" value="ECO:0007669"/>
    <property type="project" value="InterPro"/>
</dbReference>
<proteinExistence type="predicted"/>
<dbReference type="CDD" id="cd03769">
    <property type="entry name" value="SR_IS607_transposase_like"/>
    <property type="match status" value="1"/>
</dbReference>
<dbReference type="GO" id="GO:0006355">
    <property type="term" value="P:regulation of DNA-templated transcription"/>
    <property type="evidence" value="ECO:0007669"/>
    <property type="project" value="InterPro"/>
</dbReference>
<dbReference type="InterPro" id="IPR009061">
    <property type="entry name" value="DNA-bd_dom_put_sf"/>
</dbReference>
<dbReference type="InterPro" id="IPR041718">
    <property type="entry name" value="IS607_transposase-like"/>
</dbReference>
<dbReference type="SMART" id="SM00857">
    <property type="entry name" value="Resolvase"/>
    <property type="match status" value="1"/>
</dbReference>
<dbReference type="SUPFAM" id="SSF46955">
    <property type="entry name" value="Putative DNA-binding domain"/>
    <property type="match status" value="1"/>
</dbReference>
<dbReference type="PROSITE" id="PS50937">
    <property type="entry name" value="HTH_MERR_2"/>
    <property type="match status" value="1"/>
</dbReference>
<dbReference type="AlphaFoldDB" id="A0A6I3S019"/>